<gene>
    <name evidence="1" type="ORF">C4520_04765</name>
</gene>
<accession>A0A3A4P441</accession>
<evidence type="ECO:0000313" key="1">
    <source>
        <dbReference type="EMBL" id="RJP24120.1"/>
    </source>
</evidence>
<dbReference type="Proteomes" id="UP000265882">
    <property type="component" value="Unassembled WGS sequence"/>
</dbReference>
<name>A0A3A4P441_ABYX5</name>
<reference evidence="1 2" key="1">
    <citation type="journal article" date="2017" name="ISME J.">
        <title>Energy and carbon metabolisms in a deep terrestrial subsurface fluid microbial community.</title>
        <authorList>
            <person name="Momper L."/>
            <person name="Jungbluth S.P."/>
            <person name="Lee M.D."/>
            <person name="Amend J.P."/>
        </authorList>
    </citation>
    <scope>NUCLEOTIDE SEQUENCE [LARGE SCALE GENOMIC DNA]</scope>
    <source>
        <strain evidence="1">SURF_5</strain>
    </source>
</reference>
<organism evidence="1 2">
    <name type="scientific">Abyssobacteria bacterium (strain SURF_5)</name>
    <dbReference type="NCBI Taxonomy" id="2093360"/>
    <lineage>
        <taxon>Bacteria</taxon>
        <taxon>Pseudomonadati</taxon>
        <taxon>Candidatus Hydrogenedentota</taxon>
        <taxon>Candidatus Abyssobacteria</taxon>
    </lineage>
</organism>
<proteinExistence type="predicted"/>
<comment type="caution">
    <text evidence="1">The sequence shown here is derived from an EMBL/GenBank/DDBJ whole genome shotgun (WGS) entry which is preliminary data.</text>
</comment>
<protein>
    <submittedName>
        <fullName evidence="1">Uncharacterized protein</fullName>
    </submittedName>
</protein>
<dbReference type="EMBL" id="QZKU01000040">
    <property type="protein sequence ID" value="RJP24120.1"/>
    <property type="molecule type" value="Genomic_DNA"/>
</dbReference>
<sequence>MDTKKIAAIGAAVSAFLEEEMIQDTAQRIPPPALGLRAWSQSGRQEIMRNRQLWQLRIVPRNSRA</sequence>
<evidence type="ECO:0000313" key="2">
    <source>
        <dbReference type="Proteomes" id="UP000265882"/>
    </source>
</evidence>
<dbReference type="AlphaFoldDB" id="A0A3A4P441"/>